<gene>
    <name evidence="1" type="ORF">BINO364_LOCUS16787</name>
</gene>
<sequence>MYSFGVINYKNSDIKRIDVKTRKLLAIKKAHQQKADVDRIYLPIAMGGRGLINLENLYKAHILKYKQYLEHKNDYLIEAIAQHDQNRRKYSIYKEAEEIEKELRLAPGKDHTKIEIKNSIIKKQNEAWRNKNLHGQFPKKVLDLANVDKELTFKWLKKQPISPTLESSLFAIQDQAVLTRQHERDILKRNIDGK</sequence>
<organism evidence="1 2">
    <name type="scientific">Brenthis ino</name>
    <name type="common">lesser marbled fritillary</name>
    <dbReference type="NCBI Taxonomy" id="405034"/>
    <lineage>
        <taxon>Eukaryota</taxon>
        <taxon>Metazoa</taxon>
        <taxon>Ecdysozoa</taxon>
        <taxon>Arthropoda</taxon>
        <taxon>Hexapoda</taxon>
        <taxon>Insecta</taxon>
        <taxon>Pterygota</taxon>
        <taxon>Neoptera</taxon>
        <taxon>Endopterygota</taxon>
        <taxon>Lepidoptera</taxon>
        <taxon>Glossata</taxon>
        <taxon>Ditrysia</taxon>
        <taxon>Papilionoidea</taxon>
        <taxon>Nymphalidae</taxon>
        <taxon>Heliconiinae</taxon>
        <taxon>Argynnini</taxon>
        <taxon>Brenthis</taxon>
    </lineage>
</organism>
<dbReference type="AlphaFoldDB" id="A0A8J9V4G0"/>
<evidence type="ECO:0000313" key="2">
    <source>
        <dbReference type="Proteomes" id="UP000838878"/>
    </source>
</evidence>
<dbReference type="Proteomes" id="UP000838878">
    <property type="component" value="Chromosome 9"/>
</dbReference>
<reference evidence="1" key="1">
    <citation type="submission" date="2021-12" db="EMBL/GenBank/DDBJ databases">
        <authorList>
            <person name="Martin H S."/>
        </authorList>
    </citation>
    <scope>NUCLEOTIDE SEQUENCE</scope>
</reference>
<dbReference type="OrthoDB" id="2194416at2759"/>
<proteinExistence type="predicted"/>
<dbReference type="PANTHER" id="PTHR35450:SF2">
    <property type="entry name" value="REVERSE TRANSCRIPTASE DOMAIN-CONTAINING PROTEIN"/>
    <property type="match status" value="1"/>
</dbReference>
<feature type="non-terminal residue" evidence="1">
    <location>
        <position position="194"/>
    </location>
</feature>
<protein>
    <submittedName>
        <fullName evidence="1">Uncharacterized protein</fullName>
    </submittedName>
</protein>
<evidence type="ECO:0000313" key="1">
    <source>
        <dbReference type="EMBL" id="CAH0732036.1"/>
    </source>
</evidence>
<keyword evidence="2" id="KW-1185">Reference proteome</keyword>
<name>A0A8J9V4G0_9NEOP</name>
<accession>A0A8J9V4G0</accession>
<dbReference type="EMBL" id="OV170229">
    <property type="protein sequence ID" value="CAH0732036.1"/>
    <property type="molecule type" value="Genomic_DNA"/>
</dbReference>
<dbReference type="PANTHER" id="PTHR35450">
    <property type="entry name" value="REVERSE TRANSCRIPTASE DOMAIN-CONTAINING PROTEIN"/>
    <property type="match status" value="1"/>
</dbReference>